<evidence type="ECO:0000313" key="5">
    <source>
        <dbReference type="Proteomes" id="UP001321520"/>
    </source>
</evidence>
<accession>A0ABY9EAW0</accession>
<dbReference type="NCBIfam" id="TIGR00010">
    <property type="entry name" value="YchF/TatD family DNA exonuclease"/>
    <property type="match status" value="1"/>
</dbReference>
<evidence type="ECO:0000256" key="2">
    <source>
        <dbReference type="ARBA" id="ARBA00022723"/>
    </source>
</evidence>
<dbReference type="Gene3D" id="3.20.20.140">
    <property type="entry name" value="Metal-dependent hydrolases"/>
    <property type="match status" value="1"/>
</dbReference>
<keyword evidence="3 4" id="KW-0378">Hydrolase</keyword>
<dbReference type="PROSITE" id="PS01090">
    <property type="entry name" value="TATD_2"/>
    <property type="match status" value="1"/>
</dbReference>
<dbReference type="PIRSF" id="PIRSF005902">
    <property type="entry name" value="DNase_TatD"/>
    <property type="match status" value="1"/>
</dbReference>
<name>A0ABY9EAW0_9GAMM</name>
<dbReference type="InterPro" id="IPR032466">
    <property type="entry name" value="Metal_Hydrolase"/>
</dbReference>
<sequence length="258" mass="28562">MLVDSHCHLDRLKLDNFAGDINAVLELARKRGVGRFLCVGVSLENADTVVEIASRHEDVVCSVGVHPLDVESGLAGVDALIKMAERPKVVALGETGLDYYYSTENKKVQQQSFAAHLEAAGRAVLPVIVHTRDAREDTINLIRTYGNLETAGVLHCFTESWEMAKAALDLNYYISLSGIVTFKNAQELRDVARKLPLDRLLVETDSPYLAPVPYRGKPNIPAYVREVAQFVADLRGIPYEQLAGMTTENFFRLFSRAA</sequence>
<dbReference type="Proteomes" id="UP001321520">
    <property type="component" value="Chromosome"/>
</dbReference>
<reference evidence="4 5" key="1">
    <citation type="submission" date="2022-05" db="EMBL/GenBank/DDBJ databases">
        <title>Microbulbifer sp. nov., isolated from sponge.</title>
        <authorList>
            <person name="Gao L."/>
        </authorList>
    </citation>
    <scope>NUCLEOTIDE SEQUENCE [LARGE SCALE GENOMIC DNA]</scope>
    <source>
        <strain evidence="4 5">MI-G</strain>
    </source>
</reference>
<keyword evidence="5" id="KW-1185">Reference proteome</keyword>
<comment type="similarity">
    <text evidence="1">Belongs to the metallo-dependent hydrolases superfamily. TatD-type hydrolase family.</text>
</comment>
<dbReference type="SUPFAM" id="SSF51556">
    <property type="entry name" value="Metallo-dependent hydrolases"/>
    <property type="match status" value="1"/>
</dbReference>
<dbReference type="Pfam" id="PF01026">
    <property type="entry name" value="TatD_DNase"/>
    <property type="match status" value="1"/>
</dbReference>
<dbReference type="InterPro" id="IPR001130">
    <property type="entry name" value="TatD-like"/>
</dbReference>
<evidence type="ECO:0000256" key="3">
    <source>
        <dbReference type="ARBA" id="ARBA00022801"/>
    </source>
</evidence>
<organism evidence="4 5">
    <name type="scientific">Microbulbifer spongiae</name>
    <dbReference type="NCBI Taxonomy" id="2944933"/>
    <lineage>
        <taxon>Bacteria</taxon>
        <taxon>Pseudomonadati</taxon>
        <taxon>Pseudomonadota</taxon>
        <taxon>Gammaproteobacteria</taxon>
        <taxon>Cellvibrionales</taxon>
        <taxon>Microbulbiferaceae</taxon>
        <taxon>Microbulbifer</taxon>
    </lineage>
</organism>
<evidence type="ECO:0000313" key="4">
    <source>
        <dbReference type="EMBL" id="WKD48500.1"/>
    </source>
</evidence>
<dbReference type="CDD" id="cd01310">
    <property type="entry name" value="TatD_DNAse"/>
    <property type="match status" value="1"/>
</dbReference>
<dbReference type="RefSeq" id="WP_301414259.1">
    <property type="nucleotide sequence ID" value="NZ_CP098023.1"/>
</dbReference>
<evidence type="ECO:0000256" key="1">
    <source>
        <dbReference type="ARBA" id="ARBA00009275"/>
    </source>
</evidence>
<keyword evidence="2" id="KW-0479">Metal-binding</keyword>
<proteinExistence type="inferred from homology"/>
<gene>
    <name evidence="4" type="ORF">M8T91_11245</name>
</gene>
<dbReference type="PROSITE" id="PS01091">
    <property type="entry name" value="TATD_3"/>
    <property type="match status" value="1"/>
</dbReference>
<dbReference type="GO" id="GO:0016787">
    <property type="term" value="F:hydrolase activity"/>
    <property type="evidence" value="ECO:0007669"/>
    <property type="project" value="UniProtKB-KW"/>
</dbReference>
<protein>
    <submittedName>
        <fullName evidence="4">TatD family hydrolase</fullName>
    </submittedName>
</protein>
<dbReference type="InterPro" id="IPR015991">
    <property type="entry name" value="TatD/YcfH-like"/>
</dbReference>
<dbReference type="InterPro" id="IPR018228">
    <property type="entry name" value="DNase_TatD-rel_CS"/>
</dbReference>
<dbReference type="PANTHER" id="PTHR46124:SF2">
    <property type="entry name" value="D-AMINOACYL-TRNA DEACYLASE"/>
    <property type="match status" value="1"/>
</dbReference>
<dbReference type="PANTHER" id="PTHR46124">
    <property type="entry name" value="D-AMINOACYL-TRNA DEACYLASE"/>
    <property type="match status" value="1"/>
</dbReference>
<dbReference type="EMBL" id="CP098023">
    <property type="protein sequence ID" value="WKD48500.1"/>
    <property type="molecule type" value="Genomic_DNA"/>
</dbReference>
<dbReference type="PROSITE" id="PS01137">
    <property type="entry name" value="TATD_1"/>
    <property type="match status" value="1"/>
</dbReference>